<proteinExistence type="predicted"/>
<keyword evidence="2" id="KW-0732">Signal</keyword>
<dbReference type="HOGENOM" id="CLU_859173_0_0_1"/>
<sequence length="324" mass="35904">MSLLDLLRLLLFGLWRLFVGEIREKCCPYFPPPAFNNPALPSSINDDGCPHHATDLTPQLRRTFPRSSPPSLINVIMSKRTRDAEDEGTTIDDEHPPLTLPHIKIRIQQLIGRLPSKEETAALKSASADGHTGGGESGGSASEAAGGEKLDNWCRIVRGILRDYNLVLNFVAIATYQWEPDRPGHTGQSLAALKNQIQSSTARTNIVSNDISRILTPTLSRQLTKKRIILSTTTTTNNNNKPDDSNTMDESNNTETKEEIYTYEQIVSDPEVLQLNREQLCAEAIYKRQLVVSTMEQMCTCLDDYGKAEIGASDHKGGFSSMAY</sequence>
<name>B8LDF7_THAPS</name>
<dbReference type="RefSeq" id="XP_002297073.1">
    <property type="nucleotide sequence ID" value="XM_002297037.1"/>
</dbReference>
<dbReference type="eggNOG" id="ENOG502T73F">
    <property type="taxonomic scope" value="Eukaryota"/>
</dbReference>
<evidence type="ECO:0000313" key="4">
    <source>
        <dbReference type="Proteomes" id="UP000001449"/>
    </source>
</evidence>
<protein>
    <submittedName>
        <fullName evidence="3">Uncharacterized protein</fullName>
    </submittedName>
</protein>
<evidence type="ECO:0000256" key="2">
    <source>
        <dbReference type="SAM" id="SignalP"/>
    </source>
</evidence>
<keyword evidence="4" id="KW-1185">Reference proteome</keyword>
<gene>
    <name evidence="3" type="ORF">THAPSDRAFT_11234</name>
</gene>
<feature type="region of interest" description="Disordered" evidence="1">
    <location>
        <begin position="121"/>
        <end position="146"/>
    </location>
</feature>
<dbReference type="AlphaFoldDB" id="B8LDF7"/>
<reference evidence="3 4" key="2">
    <citation type="journal article" date="2008" name="Nature">
        <title>The Phaeodactylum genome reveals the evolutionary history of diatom genomes.</title>
        <authorList>
            <person name="Bowler C."/>
            <person name="Allen A.E."/>
            <person name="Badger J.H."/>
            <person name="Grimwood J."/>
            <person name="Jabbari K."/>
            <person name="Kuo A."/>
            <person name="Maheswari U."/>
            <person name="Martens C."/>
            <person name="Maumus F."/>
            <person name="Otillar R.P."/>
            <person name="Rayko E."/>
            <person name="Salamov A."/>
            <person name="Vandepoele K."/>
            <person name="Beszteri B."/>
            <person name="Gruber A."/>
            <person name="Heijde M."/>
            <person name="Katinka M."/>
            <person name="Mock T."/>
            <person name="Valentin K."/>
            <person name="Verret F."/>
            <person name="Berges J.A."/>
            <person name="Brownlee C."/>
            <person name="Cadoret J.P."/>
            <person name="Chiovitti A."/>
            <person name="Choi C.J."/>
            <person name="Coesel S."/>
            <person name="De Martino A."/>
            <person name="Detter J.C."/>
            <person name="Durkin C."/>
            <person name="Falciatore A."/>
            <person name="Fournet J."/>
            <person name="Haruta M."/>
            <person name="Huysman M.J."/>
            <person name="Jenkins B.D."/>
            <person name="Jiroutova K."/>
            <person name="Jorgensen R.E."/>
            <person name="Joubert Y."/>
            <person name="Kaplan A."/>
            <person name="Kroger N."/>
            <person name="Kroth P.G."/>
            <person name="La Roche J."/>
            <person name="Lindquist E."/>
            <person name="Lommer M."/>
            <person name="Martin-Jezequel V."/>
            <person name="Lopez P.J."/>
            <person name="Lucas S."/>
            <person name="Mangogna M."/>
            <person name="McGinnis K."/>
            <person name="Medlin L.K."/>
            <person name="Montsant A."/>
            <person name="Oudot-Le Secq M.P."/>
            <person name="Napoli C."/>
            <person name="Obornik M."/>
            <person name="Parker M.S."/>
            <person name="Petit J.L."/>
            <person name="Porcel B.M."/>
            <person name="Poulsen N."/>
            <person name="Robison M."/>
            <person name="Rychlewski L."/>
            <person name="Rynearson T.A."/>
            <person name="Schmutz J."/>
            <person name="Shapiro H."/>
            <person name="Siaut M."/>
            <person name="Stanley M."/>
            <person name="Sussman M.R."/>
            <person name="Taylor A.R."/>
            <person name="Vardi A."/>
            <person name="von Dassow P."/>
            <person name="Vyverman W."/>
            <person name="Willis A."/>
            <person name="Wyrwicz L.S."/>
            <person name="Rokhsar D.S."/>
            <person name="Weissenbach J."/>
            <person name="Armbrust E.V."/>
            <person name="Green B.R."/>
            <person name="Van de Peer Y."/>
            <person name="Grigoriev I.V."/>
        </authorList>
    </citation>
    <scope>NUCLEOTIDE SEQUENCE [LARGE SCALE GENOMIC DNA]</scope>
    <source>
        <strain evidence="3 4">CCMP1335</strain>
    </source>
</reference>
<dbReference type="PaxDb" id="35128-Thaps11234"/>
<dbReference type="KEGG" id="tps:THAPSDRAFT_11234"/>
<dbReference type="EMBL" id="DS999419">
    <property type="protein sequence ID" value="EED86801.1"/>
    <property type="molecule type" value="Genomic_DNA"/>
</dbReference>
<dbReference type="Proteomes" id="UP000001449">
    <property type="component" value="Unassembled WGS sequence"/>
</dbReference>
<reference evidence="3 4" key="1">
    <citation type="journal article" date="2004" name="Science">
        <title>The genome of the diatom Thalassiosira pseudonana: ecology, evolution, and metabolism.</title>
        <authorList>
            <person name="Armbrust E.V."/>
            <person name="Berges J.A."/>
            <person name="Bowler C."/>
            <person name="Green B.R."/>
            <person name="Martinez D."/>
            <person name="Putnam N.H."/>
            <person name="Zhou S."/>
            <person name="Allen A.E."/>
            <person name="Apt K.E."/>
            <person name="Bechner M."/>
            <person name="Brzezinski M.A."/>
            <person name="Chaal B.K."/>
            <person name="Chiovitti A."/>
            <person name="Davis A.K."/>
            <person name="Demarest M.S."/>
            <person name="Detter J.C."/>
            <person name="Glavina T."/>
            <person name="Goodstein D."/>
            <person name="Hadi M.Z."/>
            <person name="Hellsten U."/>
            <person name="Hildebrand M."/>
            <person name="Jenkins B.D."/>
            <person name="Jurka J."/>
            <person name="Kapitonov V.V."/>
            <person name="Kroger N."/>
            <person name="Lau W.W."/>
            <person name="Lane T.W."/>
            <person name="Larimer F.W."/>
            <person name="Lippmeier J.C."/>
            <person name="Lucas S."/>
            <person name="Medina M."/>
            <person name="Montsant A."/>
            <person name="Obornik M."/>
            <person name="Parker M.S."/>
            <person name="Palenik B."/>
            <person name="Pazour G.J."/>
            <person name="Richardson P.M."/>
            <person name="Rynearson T.A."/>
            <person name="Saito M.A."/>
            <person name="Schwartz D.C."/>
            <person name="Thamatrakoln K."/>
            <person name="Valentin K."/>
            <person name="Vardi A."/>
            <person name="Wilkerson F.P."/>
            <person name="Rokhsar D.S."/>
        </authorList>
    </citation>
    <scope>NUCLEOTIDE SEQUENCE [LARGE SCALE GENOMIC DNA]</scope>
    <source>
        <strain evidence="3 4">CCMP1335</strain>
    </source>
</reference>
<evidence type="ECO:0000313" key="3">
    <source>
        <dbReference type="EMBL" id="EED86801.1"/>
    </source>
</evidence>
<organism evidence="3 4">
    <name type="scientific">Thalassiosira pseudonana</name>
    <name type="common">Marine diatom</name>
    <name type="synonym">Cyclotella nana</name>
    <dbReference type="NCBI Taxonomy" id="35128"/>
    <lineage>
        <taxon>Eukaryota</taxon>
        <taxon>Sar</taxon>
        <taxon>Stramenopiles</taxon>
        <taxon>Ochrophyta</taxon>
        <taxon>Bacillariophyta</taxon>
        <taxon>Coscinodiscophyceae</taxon>
        <taxon>Thalassiosirophycidae</taxon>
        <taxon>Thalassiosirales</taxon>
        <taxon>Thalassiosiraceae</taxon>
        <taxon>Thalassiosira</taxon>
    </lineage>
</organism>
<accession>B8LDF7</accession>
<dbReference type="InParanoid" id="B8LDF7"/>
<dbReference type="GeneID" id="7449948"/>
<feature type="region of interest" description="Disordered" evidence="1">
    <location>
        <begin position="233"/>
        <end position="253"/>
    </location>
</feature>
<evidence type="ECO:0000256" key="1">
    <source>
        <dbReference type="SAM" id="MobiDB-lite"/>
    </source>
</evidence>
<feature type="signal peptide" evidence="2">
    <location>
        <begin position="1"/>
        <end position="20"/>
    </location>
</feature>
<feature type="chain" id="PRO_5002876634" evidence="2">
    <location>
        <begin position="21"/>
        <end position="324"/>
    </location>
</feature>